<sequence length="284" mass="29023">MRSTRITAAVAGVVLLVGGLSACNDGSKASGSGGGGSDAAGGDKAAQGPVEALKAAKEATAAKNSAKFDGTTETTTSNGRFKQTTKGGLDWSQGMQMNVENTLTGDKSPTGGKPIKALYTQDAVYMNAGAAMPGAGGKPWVKYSYEALSKQMGASGTAVKDVLDNANPSQPIDVLIASGTAKVVGKEKVNGVEATHYTGTVTMADLSKNLGKEIRDAVQKQLEQGGAKSEKLDLWIDGDNLLVKKEEHVAGKMPTDATAFYSDYGTKVSVEAPPASQTMTAPAA</sequence>
<dbReference type="EMBL" id="VKLS01000008">
    <property type="protein sequence ID" value="TSB43930.1"/>
    <property type="molecule type" value="Genomic_DNA"/>
</dbReference>
<evidence type="ECO:0000256" key="1">
    <source>
        <dbReference type="SAM" id="MobiDB-lite"/>
    </source>
</evidence>
<dbReference type="RefSeq" id="WP_143940027.1">
    <property type="nucleotide sequence ID" value="NZ_VKLS01000008.1"/>
</dbReference>
<dbReference type="AlphaFoldDB" id="A0A553ZR43"/>
<name>A0A553ZR43_9ACTN</name>
<evidence type="ECO:0000313" key="4">
    <source>
        <dbReference type="Proteomes" id="UP000320888"/>
    </source>
</evidence>
<feature type="signal peptide" evidence="2">
    <location>
        <begin position="1"/>
        <end position="22"/>
    </location>
</feature>
<protein>
    <recommendedName>
        <fullName evidence="5">Lipoprotein</fullName>
    </recommendedName>
</protein>
<feature type="chain" id="PRO_5038547994" description="Lipoprotein" evidence="2">
    <location>
        <begin position="23"/>
        <end position="284"/>
    </location>
</feature>
<comment type="caution">
    <text evidence="3">The sequence shown here is derived from an EMBL/GenBank/DDBJ whole genome shotgun (WGS) entry which is preliminary data.</text>
</comment>
<keyword evidence="2" id="KW-0732">Signal</keyword>
<evidence type="ECO:0000313" key="3">
    <source>
        <dbReference type="EMBL" id="TSB43930.1"/>
    </source>
</evidence>
<feature type="region of interest" description="Disordered" evidence="1">
    <location>
        <begin position="27"/>
        <end position="46"/>
    </location>
</feature>
<dbReference type="InterPro" id="IPR029046">
    <property type="entry name" value="LolA/LolB/LppX"/>
</dbReference>
<dbReference type="PROSITE" id="PS51257">
    <property type="entry name" value="PROKAR_LIPOPROTEIN"/>
    <property type="match status" value="1"/>
</dbReference>
<dbReference type="SUPFAM" id="SSF89392">
    <property type="entry name" value="Prokaryotic lipoproteins and lipoprotein localization factors"/>
    <property type="match status" value="1"/>
</dbReference>
<gene>
    <name evidence="3" type="ORF">FNZ23_01905</name>
</gene>
<accession>A0A553ZR43</accession>
<feature type="compositionally biased region" description="Polar residues" evidence="1">
    <location>
        <begin position="71"/>
        <end position="86"/>
    </location>
</feature>
<keyword evidence="4" id="KW-1185">Reference proteome</keyword>
<evidence type="ECO:0008006" key="5">
    <source>
        <dbReference type="Google" id="ProtNLM"/>
    </source>
</evidence>
<reference evidence="3 4" key="1">
    <citation type="submission" date="2019-07" db="EMBL/GenBank/DDBJ databases">
        <title>Draft genome for Streptomyces benahoarensis MZ03-48.</title>
        <authorList>
            <person name="Gonzalez-Pimentel J.L."/>
        </authorList>
    </citation>
    <scope>NUCLEOTIDE SEQUENCE [LARGE SCALE GENOMIC DNA]</scope>
    <source>
        <strain evidence="3 4">MZ03-48</strain>
    </source>
</reference>
<evidence type="ECO:0000256" key="2">
    <source>
        <dbReference type="SAM" id="SignalP"/>
    </source>
</evidence>
<dbReference type="OrthoDB" id="3369896at2"/>
<feature type="region of interest" description="Disordered" evidence="1">
    <location>
        <begin position="61"/>
        <end position="93"/>
    </location>
</feature>
<dbReference type="Proteomes" id="UP000320888">
    <property type="component" value="Unassembled WGS sequence"/>
</dbReference>
<organism evidence="3 4">
    <name type="scientific">Streptomyces benahoarensis</name>
    <dbReference type="NCBI Taxonomy" id="2595054"/>
    <lineage>
        <taxon>Bacteria</taxon>
        <taxon>Bacillati</taxon>
        <taxon>Actinomycetota</taxon>
        <taxon>Actinomycetes</taxon>
        <taxon>Kitasatosporales</taxon>
        <taxon>Streptomycetaceae</taxon>
        <taxon>Streptomyces</taxon>
    </lineage>
</organism>
<dbReference type="Gene3D" id="2.50.20.20">
    <property type="match status" value="1"/>
</dbReference>
<proteinExistence type="predicted"/>